<dbReference type="InterPro" id="IPR050448">
    <property type="entry name" value="OpgB/LTA_synthase_biosynth"/>
</dbReference>
<feature type="transmembrane region" description="Helical" evidence="7">
    <location>
        <begin position="104"/>
        <end position="123"/>
    </location>
</feature>
<evidence type="ECO:0000313" key="10">
    <source>
        <dbReference type="Proteomes" id="UP000006844"/>
    </source>
</evidence>
<dbReference type="OrthoDB" id="5363296at2"/>
<comment type="subcellular location">
    <subcellularLocation>
        <location evidence="1">Cell membrane</location>
        <topology evidence="1">Multi-pass membrane protein</topology>
    </subcellularLocation>
</comment>
<dbReference type="PANTHER" id="PTHR47371:SF3">
    <property type="entry name" value="PHOSPHOGLYCEROL TRANSFERASE I"/>
    <property type="match status" value="1"/>
</dbReference>
<dbReference type="Gene3D" id="3.40.720.10">
    <property type="entry name" value="Alkaline Phosphatase, subunit A"/>
    <property type="match status" value="1"/>
</dbReference>
<dbReference type="GO" id="GO:0005886">
    <property type="term" value="C:plasma membrane"/>
    <property type="evidence" value="ECO:0007669"/>
    <property type="project" value="UniProtKB-SubCell"/>
</dbReference>
<dbReference type="Pfam" id="PF00884">
    <property type="entry name" value="Sulfatase"/>
    <property type="match status" value="1"/>
</dbReference>
<dbReference type="AlphaFoldDB" id="E8UZ83"/>
<evidence type="ECO:0000259" key="8">
    <source>
        <dbReference type="Pfam" id="PF00884"/>
    </source>
</evidence>
<evidence type="ECO:0000256" key="5">
    <source>
        <dbReference type="ARBA" id="ARBA00023136"/>
    </source>
</evidence>
<feature type="domain" description="Sulfatase N-terminal" evidence="8">
    <location>
        <begin position="286"/>
        <end position="469"/>
    </location>
</feature>
<evidence type="ECO:0000256" key="7">
    <source>
        <dbReference type="SAM" id="Phobius"/>
    </source>
</evidence>
<keyword evidence="2" id="KW-1003">Cell membrane</keyword>
<evidence type="ECO:0000256" key="3">
    <source>
        <dbReference type="ARBA" id="ARBA00022692"/>
    </source>
</evidence>
<dbReference type="SUPFAM" id="SSF53649">
    <property type="entry name" value="Alkaline phosphatase-like"/>
    <property type="match status" value="1"/>
</dbReference>
<feature type="transmembrane region" description="Helical" evidence="7">
    <location>
        <begin position="135"/>
        <end position="155"/>
    </location>
</feature>
<feature type="transmembrane region" description="Helical" evidence="7">
    <location>
        <begin position="51"/>
        <end position="72"/>
    </location>
</feature>
<evidence type="ECO:0000313" key="9">
    <source>
        <dbReference type="EMBL" id="ADV82101.1"/>
    </source>
</evidence>
<keyword evidence="5 7" id="KW-0472">Membrane</keyword>
<reference evidence="9 10" key="1">
    <citation type="journal article" date="2012" name="Stand. Genomic Sci.">
        <title>Complete genome sequence of Terriglobus saanensis type strain SP1PR4(T), an Acidobacteria from tundra soil.</title>
        <authorList>
            <person name="Rawat S.R."/>
            <person name="Mannisto M.K."/>
            <person name="Starovoytov V."/>
            <person name="Goodwin L."/>
            <person name="Nolan M."/>
            <person name="Hauser L."/>
            <person name="Land M."/>
            <person name="Davenport K.W."/>
            <person name="Woyke T."/>
            <person name="Haggblom M.M."/>
        </authorList>
    </citation>
    <scope>NUCLEOTIDE SEQUENCE</scope>
    <source>
        <strain evidence="10">ATCC BAA-1853 / DSM 23119 / SP1PR4</strain>
    </source>
</reference>
<feature type="region of interest" description="Disordered" evidence="6">
    <location>
        <begin position="469"/>
        <end position="489"/>
    </location>
</feature>
<evidence type="ECO:0000256" key="4">
    <source>
        <dbReference type="ARBA" id="ARBA00022989"/>
    </source>
</evidence>
<dbReference type="HOGENOM" id="CLU_571984_0_0_0"/>
<accession>E8UZ83</accession>
<evidence type="ECO:0000256" key="1">
    <source>
        <dbReference type="ARBA" id="ARBA00004651"/>
    </source>
</evidence>
<dbReference type="InterPro" id="IPR017850">
    <property type="entry name" value="Alkaline_phosphatase_core_sf"/>
</dbReference>
<proteinExistence type="predicted"/>
<dbReference type="KEGG" id="tsa:AciPR4_1277"/>
<dbReference type="STRING" id="401053.AciPR4_1277"/>
<organism evidence="9 10">
    <name type="scientific">Terriglobus saanensis (strain ATCC BAA-1853 / DSM 23119 / SP1PR4)</name>
    <dbReference type="NCBI Taxonomy" id="401053"/>
    <lineage>
        <taxon>Bacteria</taxon>
        <taxon>Pseudomonadati</taxon>
        <taxon>Acidobacteriota</taxon>
        <taxon>Terriglobia</taxon>
        <taxon>Terriglobales</taxon>
        <taxon>Acidobacteriaceae</taxon>
        <taxon>Terriglobus</taxon>
    </lineage>
</organism>
<keyword evidence="3 7" id="KW-0812">Transmembrane</keyword>
<dbReference type="eggNOG" id="COG1368">
    <property type="taxonomic scope" value="Bacteria"/>
</dbReference>
<sequence>MTFEFLKKRSFWVSTARYLVAAFLFNLPFVYARHEINMRVAEINLDYLVLVLLYIVAGRFLAGVGFFLVYVVEILKVFDKIYFFTQEDLAYAVRFAFQVQTGTLIGGVSAALLFCALFTYLWLKVLPGRDGVRLGLWAAAPSAVLMVLLLGVDTLKGYNPITRSGGQRWGTHLVGETFYRTSMYIVASLRYDPPPGTPIPSASDVLRPLKGDNRYAKLNIVQVLVESMGLQLNAGEGTREFAMFHSPEILQRYRLTEGSVPFDGPTVPGQLRELCGLQLGVRVDASVAAQSERCLPRQLRSLGYDTEAIHGYTGSMFHRSIWYRDFGFQKSVFLEQMKDTPGMHVCEGAFEGICDADIAQMIHKQLLASRKHPLFVHWMTLNSHLPVEEEGAPEYSCPTGYAEDVCNQLGYVHVALESIAKIAADPTIPPTTFVIVGDHAPPYIEGEKRNLYDQANVPYLLLQPKSASEAAGGSGSLEMPHQKNGVLRP</sequence>
<protein>
    <submittedName>
        <fullName evidence="9">Sulfatase</fullName>
    </submittedName>
</protein>
<dbReference type="RefSeq" id="WP_013567834.1">
    <property type="nucleotide sequence ID" value="NC_014963.1"/>
</dbReference>
<evidence type="ECO:0000256" key="6">
    <source>
        <dbReference type="SAM" id="MobiDB-lite"/>
    </source>
</evidence>
<evidence type="ECO:0000256" key="2">
    <source>
        <dbReference type="ARBA" id="ARBA00022475"/>
    </source>
</evidence>
<feature type="transmembrane region" description="Helical" evidence="7">
    <location>
        <begin position="12"/>
        <end position="31"/>
    </location>
</feature>
<dbReference type="PANTHER" id="PTHR47371">
    <property type="entry name" value="LIPOTEICHOIC ACID SYNTHASE"/>
    <property type="match status" value="1"/>
</dbReference>
<dbReference type="EMBL" id="CP002467">
    <property type="protein sequence ID" value="ADV82101.1"/>
    <property type="molecule type" value="Genomic_DNA"/>
</dbReference>
<dbReference type="Proteomes" id="UP000006844">
    <property type="component" value="Chromosome"/>
</dbReference>
<dbReference type="InterPro" id="IPR000917">
    <property type="entry name" value="Sulfatase_N"/>
</dbReference>
<name>E8UZ83_TERSS</name>
<keyword evidence="4 7" id="KW-1133">Transmembrane helix</keyword>
<keyword evidence="10" id="KW-1185">Reference proteome</keyword>
<gene>
    <name evidence="9" type="ordered locus">AciPR4_1277</name>
</gene>